<dbReference type="Proteomes" id="UP000314986">
    <property type="component" value="Unassembled WGS sequence"/>
</dbReference>
<evidence type="ECO:0000313" key="16">
    <source>
        <dbReference type="Proteomes" id="UP000314986"/>
    </source>
</evidence>
<dbReference type="PANTHER" id="PTHR12522">
    <property type="entry name" value="ZINC-FINGER PROTEIN NOLZ1-RELATED"/>
    <property type="match status" value="1"/>
</dbReference>
<reference evidence="16" key="1">
    <citation type="journal article" date="2006" name="Science">
        <title>Ancient noncoding elements conserved in the human genome.</title>
        <authorList>
            <person name="Venkatesh B."/>
            <person name="Kirkness E.F."/>
            <person name="Loh Y.H."/>
            <person name="Halpern A.L."/>
            <person name="Lee A.P."/>
            <person name="Johnson J."/>
            <person name="Dandona N."/>
            <person name="Viswanathan L.D."/>
            <person name="Tay A."/>
            <person name="Venter J.C."/>
            <person name="Strausberg R.L."/>
            <person name="Brenner S."/>
        </authorList>
    </citation>
    <scope>NUCLEOTIDE SEQUENCE [LARGE SCALE GENOMIC DNA]</scope>
</reference>
<dbReference type="Pfam" id="PF12402">
    <property type="entry name" value="nlz1"/>
    <property type="match status" value="1"/>
</dbReference>
<keyword evidence="9" id="KW-0805">Transcription regulation</keyword>
<keyword evidence="7 12" id="KW-0863">Zinc-finger</keyword>
<keyword evidence="4" id="KW-0963">Cytoplasm</keyword>
<evidence type="ECO:0000256" key="12">
    <source>
        <dbReference type="PROSITE-ProRule" id="PRU00042"/>
    </source>
</evidence>
<keyword evidence="16" id="KW-1185">Reference proteome</keyword>
<sequence>MGVCSSRRLKALCETDRDVERLCMLWLHLLCNGAVALRWKLNYQIDVEVKLDAKKSPLALLAQTCSQIGKPDSQSSSKLSSVTSSGLSEKESIRSSALKRGDSPVDDKSSFKPYSKGGESRKEGGSNGGADKVGFRVPSATCQPFPARPSSPPSISSSSSSPTHNDGKGAEVPDKKELDSGKACSESPPHPGHNRVNASETGQHRDNPSGGGKGEAPGLGSGHVAPVSPYKPGHSVFPLPPSTMGYHGSIVGAYAGYPSQFVTGIDPKSGLVGSQLSGTLGCGLTGKPANTSPLTGASPPSFMQGLCRDPYCLTYHNSPHLGSNACSSCIHDPSTLKSGYPLVYPSHPFHSVHSSALSTSAHPLYTYGFMIPNDPIPHICNWVSATGPCDKRFSSSEELLNHLRTHTTLPGVDKLLAGYPASSLASATSCHLHLPQGAPGSPNALPGSLSLRSPHSLGLNRYQPYSKSHLPGHGAPPGLNGLSMPNAGPYYSPYALYGQRLTSGSALGYQ</sequence>
<evidence type="ECO:0000256" key="6">
    <source>
        <dbReference type="ARBA" id="ARBA00022723"/>
    </source>
</evidence>
<evidence type="ECO:0000256" key="7">
    <source>
        <dbReference type="ARBA" id="ARBA00022771"/>
    </source>
</evidence>
<dbReference type="GeneTree" id="ENSGT00390000014618"/>
<evidence type="ECO:0000313" key="15">
    <source>
        <dbReference type="Ensembl" id="ENSCMIP00000000587.1"/>
    </source>
</evidence>
<dbReference type="InterPro" id="IPR051520">
    <property type="entry name" value="Elbow/Noc_ZnFinger"/>
</dbReference>
<dbReference type="Gene3D" id="3.30.160.60">
    <property type="entry name" value="Classic Zinc Finger"/>
    <property type="match status" value="1"/>
</dbReference>
<dbReference type="PROSITE" id="PS50157">
    <property type="entry name" value="ZINC_FINGER_C2H2_2"/>
    <property type="match status" value="1"/>
</dbReference>
<feature type="domain" description="C2H2-type" evidence="14">
    <location>
        <begin position="378"/>
        <end position="407"/>
    </location>
</feature>
<dbReference type="GO" id="GO:0045892">
    <property type="term" value="P:negative regulation of DNA-templated transcription"/>
    <property type="evidence" value="ECO:0007669"/>
    <property type="project" value="TreeGrafter"/>
</dbReference>
<evidence type="ECO:0000256" key="11">
    <source>
        <dbReference type="ARBA" id="ARBA00023242"/>
    </source>
</evidence>
<proteinExistence type="inferred from homology"/>
<evidence type="ECO:0000256" key="2">
    <source>
        <dbReference type="ARBA" id="ARBA00004496"/>
    </source>
</evidence>
<dbReference type="GO" id="GO:0008270">
    <property type="term" value="F:zinc ion binding"/>
    <property type="evidence" value="ECO:0007669"/>
    <property type="project" value="UniProtKB-KW"/>
</dbReference>
<keyword evidence="10" id="KW-0804">Transcription</keyword>
<name>A0A4W3GCT4_CALMI</name>
<dbReference type="InParanoid" id="A0A4W3GCT4"/>
<reference evidence="16" key="3">
    <citation type="journal article" date="2014" name="Nature">
        <title>Elephant shark genome provides unique insights into gnathostome evolution.</title>
        <authorList>
            <consortium name="International Elephant Shark Genome Sequencing Consortium"/>
            <person name="Venkatesh B."/>
            <person name="Lee A.P."/>
            <person name="Ravi V."/>
            <person name="Maurya A.K."/>
            <person name="Lian M.M."/>
            <person name="Swann J.B."/>
            <person name="Ohta Y."/>
            <person name="Flajnik M.F."/>
            <person name="Sutoh Y."/>
            <person name="Kasahara M."/>
            <person name="Hoon S."/>
            <person name="Gangu V."/>
            <person name="Roy S.W."/>
            <person name="Irimia M."/>
            <person name="Korzh V."/>
            <person name="Kondrychyn I."/>
            <person name="Lim Z.W."/>
            <person name="Tay B.H."/>
            <person name="Tohari S."/>
            <person name="Kong K.W."/>
            <person name="Ho S."/>
            <person name="Lorente-Galdos B."/>
            <person name="Quilez J."/>
            <person name="Marques-Bonet T."/>
            <person name="Raney B.J."/>
            <person name="Ingham P.W."/>
            <person name="Tay A."/>
            <person name="Hillier L.W."/>
            <person name="Minx P."/>
            <person name="Boehm T."/>
            <person name="Wilson R.K."/>
            <person name="Brenner S."/>
            <person name="Warren W.C."/>
        </authorList>
    </citation>
    <scope>NUCLEOTIDE SEQUENCE [LARGE SCALE GENOMIC DNA]</scope>
</reference>
<evidence type="ECO:0000256" key="5">
    <source>
        <dbReference type="ARBA" id="ARBA00022491"/>
    </source>
</evidence>
<dbReference type="GO" id="GO:0005737">
    <property type="term" value="C:cytoplasm"/>
    <property type="evidence" value="ECO:0007669"/>
    <property type="project" value="UniProtKB-SubCell"/>
</dbReference>
<feature type="compositionally biased region" description="Low complexity" evidence="13">
    <location>
        <begin position="73"/>
        <end position="87"/>
    </location>
</feature>
<accession>A0A4W3GCT4</accession>
<keyword evidence="11" id="KW-0539">Nucleus</keyword>
<feature type="compositionally biased region" description="Gly residues" evidence="13">
    <location>
        <begin position="209"/>
        <end position="221"/>
    </location>
</feature>
<evidence type="ECO:0000256" key="10">
    <source>
        <dbReference type="ARBA" id="ARBA00023163"/>
    </source>
</evidence>
<evidence type="ECO:0000256" key="1">
    <source>
        <dbReference type="ARBA" id="ARBA00004123"/>
    </source>
</evidence>
<comment type="similarity">
    <text evidence="3">Belongs to the Elbow/Noc family.</text>
</comment>
<protein>
    <submittedName>
        <fullName evidence="15">Zinc finger protein 703</fullName>
    </submittedName>
</protein>
<dbReference type="GO" id="GO:0005634">
    <property type="term" value="C:nucleus"/>
    <property type="evidence" value="ECO:0007669"/>
    <property type="project" value="UniProtKB-SubCell"/>
</dbReference>
<feature type="compositionally biased region" description="Basic and acidic residues" evidence="13">
    <location>
        <begin position="165"/>
        <end position="180"/>
    </location>
</feature>
<evidence type="ECO:0000256" key="13">
    <source>
        <dbReference type="SAM" id="MobiDB-lite"/>
    </source>
</evidence>
<comment type="subcellular location">
    <subcellularLocation>
        <location evidence="2">Cytoplasm</location>
    </subcellularLocation>
    <subcellularLocation>
        <location evidence="1">Nucleus</location>
    </subcellularLocation>
</comment>
<reference evidence="16" key="2">
    <citation type="journal article" date="2007" name="PLoS Biol.">
        <title>Survey sequencing and comparative analysis of the elephant shark (Callorhinchus milii) genome.</title>
        <authorList>
            <person name="Venkatesh B."/>
            <person name="Kirkness E.F."/>
            <person name="Loh Y.H."/>
            <person name="Halpern A.L."/>
            <person name="Lee A.P."/>
            <person name="Johnson J."/>
            <person name="Dandona N."/>
            <person name="Viswanathan L.D."/>
            <person name="Tay A."/>
            <person name="Venter J.C."/>
            <person name="Strausberg R.L."/>
            <person name="Brenner S."/>
        </authorList>
    </citation>
    <scope>NUCLEOTIDE SEQUENCE [LARGE SCALE GENOMIC DNA]</scope>
</reference>
<dbReference type="PANTHER" id="PTHR12522:SF2">
    <property type="entry name" value="ZINC FINGER PROTEIN 703"/>
    <property type="match status" value="1"/>
</dbReference>
<evidence type="ECO:0000259" key="14">
    <source>
        <dbReference type="PROSITE" id="PS50157"/>
    </source>
</evidence>
<evidence type="ECO:0000256" key="8">
    <source>
        <dbReference type="ARBA" id="ARBA00022833"/>
    </source>
</evidence>
<dbReference type="FunFam" id="3.30.160.60:FF:000129">
    <property type="entry name" value="Zinc finger protein 503"/>
    <property type="match status" value="1"/>
</dbReference>
<feature type="region of interest" description="Disordered" evidence="13">
    <location>
        <begin position="68"/>
        <end position="227"/>
    </location>
</feature>
<reference evidence="15" key="5">
    <citation type="submission" date="2025-09" db="UniProtKB">
        <authorList>
            <consortium name="Ensembl"/>
        </authorList>
    </citation>
    <scope>IDENTIFICATION</scope>
</reference>
<feature type="compositionally biased region" description="Basic and acidic residues" evidence="13">
    <location>
        <begin position="88"/>
        <end position="110"/>
    </location>
</feature>
<organism evidence="15 16">
    <name type="scientific">Callorhinchus milii</name>
    <name type="common">Ghost shark</name>
    <dbReference type="NCBI Taxonomy" id="7868"/>
    <lineage>
        <taxon>Eukaryota</taxon>
        <taxon>Metazoa</taxon>
        <taxon>Chordata</taxon>
        <taxon>Craniata</taxon>
        <taxon>Vertebrata</taxon>
        <taxon>Chondrichthyes</taxon>
        <taxon>Holocephali</taxon>
        <taxon>Chimaeriformes</taxon>
        <taxon>Callorhinchidae</taxon>
        <taxon>Callorhinchus</taxon>
    </lineage>
</organism>
<keyword evidence="8" id="KW-0862">Zinc</keyword>
<dbReference type="AlphaFoldDB" id="A0A4W3GCT4"/>
<evidence type="ECO:0000256" key="4">
    <source>
        <dbReference type="ARBA" id="ARBA00022490"/>
    </source>
</evidence>
<evidence type="ECO:0000256" key="3">
    <source>
        <dbReference type="ARBA" id="ARBA00010144"/>
    </source>
</evidence>
<keyword evidence="6" id="KW-0479">Metal-binding</keyword>
<keyword evidence="5" id="KW-0678">Repressor</keyword>
<dbReference type="Ensembl" id="ENSCMIT00000000635.1">
    <property type="protein sequence ID" value="ENSCMIP00000000587.1"/>
    <property type="gene ID" value="ENSCMIG00000000423.1"/>
</dbReference>
<feature type="compositionally biased region" description="Low complexity" evidence="13">
    <location>
        <begin position="153"/>
        <end position="162"/>
    </location>
</feature>
<dbReference type="InterPro" id="IPR022129">
    <property type="entry name" value="Tscrpt_rep_NocA-like"/>
</dbReference>
<dbReference type="InterPro" id="IPR013087">
    <property type="entry name" value="Znf_C2H2_type"/>
</dbReference>
<evidence type="ECO:0000256" key="9">
    <source>
        <dbReference type="ARBA" id="ARBA00023015"/>
    </source>
</evidence>
<reference evidence="15" key="4">
    <citation type="submission" date="2025-08" db="UniProtKB">
        <authorList>
            <consortium name="Ensembl"/>
        </authorList>
    </citation>
    <scope>IDENTIFICATION</scope>
</reference>
<dbReference type="OMA" id="SQAPHMD"/>